<evidence type="ECO:0008006" key="5">
    <source>
        <dbReference type="Google" id="ProtNLM"/>
    </source>
</evidence>
<keyword evidence="4" id="KW-1185">Reference proteome</keyword>
<feature type="region of interest" description="Disordered" evidence="1">
    <location>
        <begin position="103"/>
        <end position="122"/>
    </location>
</feature>
<dbReference type="AlphaFoldDB" id="A0A1N6HY34"/>
<keyword evidence="2" id="KW-1133">Transmembrane helix</keyword>
<sequence>MFIGIFGFLAAGVGVIWFIASIFTKQSFKKPLVTIAAGFVMFIVGVSIDDNNDEPTEKTSAESSQSVKDSNEEDSASVAESKKKEEDKKAKAEAILAEEKAKAESESILAEEEAKAESESIAAEEEAAAKAEAELNDPSTYKSDVTYEQIARTPDDYLLEKVKFSGKVVQVMEGEDTINQLRVAINDDYDNIMLVEYEKDILDSRVLEDDYINIYGFSAGVITYESTMGGNITIPAISANMIEY</sequence>
<gene>
    <name evidence="3" type="ORF">SAMN05878443_2166</name>
</gene>
<keyword evidence="2" id="KW-0472">Membrane</keyword>
<feature type="region of interest" description="Disordered" evidence="1">
    <location>
        <begin position="51"/>
        <end position="85"/>
    </location>
</feature>
<dbReference type="RefSeq" id="WP_051905718.1">
    <property type="nucleotide sequence ID" value="NZ_FSRN01000001.1"/>
</dbReference>
<dbReference type="EMBL" id="FSRN01000001">
    <property type="protein sequence ID" value="SIO24683.1"/>
    <property type="molecule type" value="Genomic_DNA"/>
</dbReference>
<name>A0A1N6HY34_9LACT</name>
<evidence type="ECO:0000256" key="2">
    <source>
        <dbReference type="SAM" id="Phobius"/>
    </source>
</evidence>
<evidence type="ECO:0000313" key="3">
    <source>
        <dbReference type="EMBL" id="SIO24683.1"/>
    </source>
</evidence>
<evidence type="ECO:0000313" key="4">
    <source>
        <dbReference type="Proteomes" id="UP000184758"/>
    </source>
</evidence>
<feature type="transmembrane region" description="Helical" evidence="2">
    <location>
        <begin position="6"/>
        <end position="24"/>
    </location>
</feature>
<keyword evidence="2" id="KW-0812">Transmembrane</keyword>
<protein>
    <recommendedName>
        <fullName evidence="5">TcdA-E operon negative regulator</fullName>
    </recommendedName>
</protein>
<dbReference type="eggNOG" id="ENOG5031TB7">
    <property type="taxonomic scope" value="Bacteria"/>
</dbReference>
<evidence type="ECO:0000256" key="1">
    <source>
        <dbReference type="SAM" id="MobiDB-lite"/>
    </source>
</evidence>
<organism evidence="3 4">
    <name type="scientific">Carnobacterium alterfunditum</name>
    <dbReference type="NCBI Taxonomy" id="28230"/>
    <lineage>
        <taxon>Bacteria</taxon>
        <taxon>Bacillati</taxon>
        <taxon>Bacillota</taxon>
        <taxon>Bacilli</taxon>
        <taxon>Lactobacillales</taxon>
        <taxon>Carnobacteriaceae</taxon>
        <taxon>Carnobacterium</taxon>
    </lineage>
</organism>
<reference evidence="4" key="1">
    <citation type="submission" date="2016-11" db="EMBL/GenBank/DDBJ databases">
        <authorList>
            <person name="Varghese N."/>
            <person name="Submissions S."/>
        </authorList>
    </citation>
    <scope>NUCLEOTIDE SEQUENCE [LARGE SCALE GENOMIC DNA]</scope>
    <source>
        <strain evidence="4">313</strain>
    </source>
</reference>
<accession>A0A1N6HY34</accession>
<dbReference type="Proteomes" id="UP000184758">
    <property type="component" value="Unassembled WGS sequence"/>
</dbReference>
<proteinExistence type="predicted"/>
<dbReference type="STRING" id="28230.SAMN05878443_2166"/>
<dbReference type="OrthoDB" id="1656098at2"/>